<feature type="domain" description="DNA mismatch repair protein S5" evidence="4">
    <location>
        <begin position="236"/>
        <end position="385"/>
    </location>
</feature>
<evidence type="ECO:0000256" key="2">
    <source>
        <dbReference type="ARBA" id="ARBA00022763"/>
    </source>
</evidence>
<dbReference type="GO" id="GO:0016887">
    <property type="term" value="F:ATP hydrolysis activity"/>
    <property type="evidence" value="ECO:0007669"/>
    <property type="project" value="InterPro"/>
</dbReference>
<dbReference type="GO" id="GO:0006298">
    <property type="term" value="P:mismatch repair"/>
    <property type="evidence" value="ECO:0007669"/>
    <property type="project" value="InterPro"/>
</dbReference>
<dbReference type="GO" id="GO:0140664">
    <property type="term" value="F:ATP-dependent DNA damage sensor activity"/>
    <property type="evidence" value="ECO:0007669"/>
    <property type="project" value="InterPro"/>
</dbReference>
<dbReference type="SUPFAM" id="SSF54211">
    <property type="entry name" value="Ribosomal protein S5 domain 2-like"/>
    <property type="match status" value="1"/>
</dbReference>
<dbReference type="Gene3D" id="3.30.565.10">
    <property type="entry name" value="Histidine kinase-like ATPase, C-terminal domain"/>
    <property type="match status" value="1"/>
</dbReference>
<dbReference type="InterPro" id="IPR042120">
    <property type="entry name" value="MutL_C_dimsub"/>
</dbReference>
<feature type="domain" description="MutL C-terminal dimerisation" evidence="3">
    <location>
        <begin position="456"/>
        <end position="615"/>
    </location>
</feature>
<evidence type="ECO:0000256" key="1">
    <source>
        <dbReference type="ARBA" id="ARBA00006082"/>
    </source>
</evidence>
<keyword evidence="2" id="KW-0227">DNA damage</keyword>
<dbReference type="SUPFAM" id="SSF55874">
    <property type="entry name" value="ATPase domain of HSP90 chaperone/DNA topoisomerase II/histidine kinase"/>
    <property type="match status" value="1"/>
</dbReference>
<evidence type="ECO:0000313" key="6">
    <source>
        <dbReference type="Proteomes" id="UP000239899"/>
    </source>
</evidence>
<dbReference type="AlphaFoldDB" id="A0A2P6TLK9"/>
<dbReference type="SMART" id="SM01340">
    <property type="entry name" value="DNA_mis_repair"/>
    <property type="match status" value="1"/>
</dbReference>
<dbReference type="Pfam" id="PF08676">
    <property type="entry name" value="MutL_C"/>
    <property type="match status" value="1"/>
</dbReference>
<dbReference type="STRING" id="3076.A0A2P6TLK9"/>
<dbReference type="InterPro" id="IPR013507">
    <property type="entry name" value="DNA_mismatch_S5_2-like"/>
</dbReference>
<organism evidence="5 6">
    <name type="scientific">Chlorella sorokiniana</name>
    <name type="common">Freshwater green alga</name>
    <dbReference type="NCBI Taxonomy" id="3076"/>
    <lineage>
        <taxon>Eukaryota</taxon>
        <taxon>Viridiplantae</taxon>
        <taxon>Chlorophyta</taxon>
        <taxon>core chlorophytes</taxon>
        <taxon>Trebouxiophyceae</taxon>
        <taxon>Chlorellales</taxon>
        <taxon>Chlorellaceae</taxon>
        <taxon>Chlorella clade</taxon>
        <taxon>Chlorella</taxon>
    </lineage>
</organism>
<evidence type="ECO:0000259" key="4">
    <source>
        <dbReference type="SMART" id="SM01340"/>
    </source>
</evidence>
<dbReference type="InterPro" id="IPR014790">
    <property type="entry name" value="MutL_C"/>
</dbReference>
<dbReference type="GO" id="GO:0032300">
    <property type="term" value="C:mismatch repair complex"/>
    <property type="evidence" value="ECO:0007669"/>
    <property type="project" value="InterPro"/>
</dbReference>
<sequence length="670" mass="70072">MRDAQPPSGRPAAPGAIAAVPAPVRAAVRAQAVISTVAEALAEVAANALDAGASEVCIDLALAPDALGFRVQDNGTGVPPASMALLGQRFATSKALRLSSATGGGGGTGGSAAAGMPPAPCPLGYRGEALAAIREAAGALEVTSRAAGSFETLTITLQPGGRAAGPALAPEQRVRQGTVVAVRNLFATQPVRRKALLASGLQREAGRCRDVVLRMALLRPGVTFTLFDRGRRAFVLRLIKGRSELEGVSEFLGRPPQLVAALQPAPAAAFAVSGYAALPPYGQPGTNRQCIYVNGRWVKAAPVARLVDSVFQQCYKPNVRLLEGQGEELQAVRKASNKHAAFVLHISCSPSEYQLAHEAEGELVQFRSWEPLLAAVQRSLLAAWRLALSNSLLKQLEQLEGGGAGASAAQPGRLGAAAAGSSSLEGILSLDALSAAAFARLEPASLSREHLGQARALQQVDRKFVPIVCGSLLALVDQHAADERVQLERLRDLLLGADGQPRAVCSQALRAPLPLDLTDTEQQLLEAYQHKAEAWGWRWVAPVQHRGRGSGFGQRAAPVLTHVPLLWGATLSAADLKLYLHHLHDTCGAGGLPAGVVRVLNSKACRGAIMFGDALHQGQCQALLDKLAATQLCFSCAHGRPTTVPVVDLRLLQQAAGLAGLKARLQALVQ</sequence>
<dbReference type="SUPFAM" id="SSF118116">
    <property type="entry name" value="DNA mismatch repair protein MutL"/>
    <property type="match status" value="1"/>
</dbReference>
<dbReference type="InterPro" id="IPR036890">
    <property type="entry name" value="HATPase_C_sf"/>
</dbReference>
<proteinExistence type="inferred from homology"/>
<dbReference type="Proteomes" id="UP000239899">
    <property type="component" value="Unassembled WGS sequence"/>
</dbReference>
<name>A0A2P6TLK9_CHLSO</name>
<dbReference type="Gene3D" id="3.30.230.10">
    <property type="match status" value="1"/>
</dbReference>
<gene>
    <name evidence="5" type="ORF">C2E21_6136</name>
</gene>
<dbReference type="GO" id="GO:0030983">
    <property type="term" value="F:mismatched DNA binding"/>
    <property type="evidence" value="ECO:0007669"/>
    <property type="project" value="InterPro"/>
</dbReference>
<comment type="similarity">
    <text evidence="1">Belongs to the DNA mismatch repair MutL/HexB family.</text>
</comment>
<dbReference type="PANTHER" id="PTHR10073:SF47">
    <property type="entry name" value="DNA MISMATCH REPAIR PROTEIN MLH3"/>
    <property type="match status" value="1"/>
</dbReference>
<comment type="caution">
    <text evidence="5">The sequence shown here is derived from an EMBL/GenBank/DDBJ whole genome shotgun (WGS) entry which is preliminary data.</text>
</comment>
<dbReference type="PANTHER" id="PTHR10073">
    <property type="entry name" value="DNA MISMATCH REPAIR PROTEIN MLH, PMS, MUTL"/>
    <property type="match status" value="1"/>
</dbReference>
<dbReference type="Gene3D" id="3.30.1540.20">
    <property type="entry name" value="MutL, C-terminal domain, dimerisation subdomain"/>
    <property type="match status" value="1"/>
</dbReference>
<dbReference type="InterPro" id="IPR014721">
    <property type="entry name" value="Ribsml_uS5_D2-typ_fold_subgr"/>
</dbReference>
<keyword evidence="6" id="KW-1185">Reference proteome</keyword>
<accession>A0A2P6TLK9</accession>
<dbReference type="InterPro" id="IPR042121">
    <property type="entry name" value="MutL_C_regsub"/>
</dbReference>
<dbReference type="Gene3D" id="3.30.1370.100">
    <property type="entry name" value="MutL, C-terminal domain, regulatory subdomain"/>
    <property type="match status" value="1"/>
</dbReference>
<dbReference type="Pfam" id="PF02518">
    <property type="entry name" value="HATPase_c"/>
    <property type="match status" value="1"/>
</dbReference>
<dbReference type="InterPro" id="IPR037198">
    <property type="entry name" value="MutL_C_sf"/>
</dbReference>
<evidence type="ECO:0000313" key="5">
    <source>
        <dbReference type="EMBL" id="PRW45155.1"/>
    </source>
</evidence>
<dbReference type="InterPro" id="IPR038973">
    <property type="entry name" value="MutL/Mlh/Pms-like"/>
</dbReference>
<dbReference type="InterPro" id="IPR003594">
    <property type="entry name" value="HATPase_dom"/>
</dbReference>
<protein>
    <submittedName>
        <fullName evidence="5">DNA mismatch repair MLH3 isoform X2</fullName>
    </submittedName>
</protein>
<dbReference type="EMBL" id="LHPG02000012">
    <property type="protein sequence ID" value="PRW45155.1"/>
    <property type="molecule type" value="Genomic_DNA"/>
</dbReference>
<reference evidence="5 6" key="1">
    <citation type="journal article" date="2018" name="Plant J.">
        <title>Genome sequences of Chlorella sorokiniana UTEX 1602 and Micractinium conductrix SAG 241.80: implications to maltose excretion by a green alga.</title>
        <authorList>
            <person name="Arriola M.B."/>
            <person name="Velmurugan N."/>
            <person name="Zhang Y."/>
            <person name="Plunkett M.H."/>
            <person name="Hondzo H."/>
            <person name="Barney B.M."/>
        </authorList>
    </citation>
    <scope>NUCLEOTIDE SEQUENCE [LARGE SCALE GENOMIC DNA]</scope>
    <source>
        <strain evidence="6">UTEX 1602</strain>
    </source>
</reference>
<evidence type="ECO:0000259" key="3">
    <source>
        <dbReference type="SMART" id="SM00853"/>
    </source>
</evidence>
<dbReference type="GO" id="GO:0005524">
    <property type="term" value="F:ATP binding"/>
    <property type="evidence" value="ECO:0007669"/>
    <property type="project" value="InterPro"/>
</dbReference>
<dbReference type="OrthoDB" id="429932at2759"/>
<dbReference type="SMART" id="SM00853">
    <property type="entry name" value="MutL_C"/>
    <property type="match status" value="1"/>
</dbReference>
<dbReference type="InterPro" id="IPR020568">
    <property type="entry name" value="Ribosomal_Su5_D2-typ_SF"/>
</dbReference>